<dbReference type="InterPro" id="IPR000868">
    <property type="entry name" value="Isochorismatase-like_dom"/>
</dbReference>
<dbReference type="InterPro" id="IPR050272">
    <property type="entry name" value="Isochorismatase-like_hydrls"/>
</dbReference>
<dbReference type="Pfam" id="PF00857">
    <property type="entry name" value="Isochorismatase"/>
    <property type="match status" value="1"/>
</dbReference>
<dbReference type="RefSeq" id="WP_335963486.1">
    <property type="nucleotide sequence ID" value="NZ_JAXBLX010000052.1"/>
</dbReference>
<dbReference type="Proteomes" id="UP001589838">
    <property type="component" value="Unassembled WGS sequence"/>
</dbReference>
<protein>
    <submittedName>
        <fullName evidence="4">Cysteine hydrolase</fullName>
    </submittedName>
</protein>
<evidence type="ECO:0000313" key="5">
    <source>
        <dbReference type="Proteomes" id="UP001589838"/>
    </source>
</evidence>
<gene>
    <name evidence="4" type="ORF">ACFFHM_01125</name>
</gene>
<dbReference type="PANTHER" id="PTHR43540">
    <property type="entry name" value="PEROXYUREIDOACRYLATE/UREIDOACRYLATE AMIDOHYDROLASE-RELATED"/>
    <property type="match status" value="1"/>
</dbReference>
<evidence type="ECO:0000313" key="4">
    <source>
        <dbReference type="EMBL" id="MFC0469188.1"/>
    </source>
</evidence>
<comment type="similarity">
    <text evidence="1">Belongs to the isochorismatase family.</text>
</comment>
<evidence type="ECO:0000256" key="1">
    <source>
        <dbReference type="ARBA" id="ARBA00006336"/>
    </source>
</evidence>
<evidence type="ECO:0000259" key="3">
    <source>
        <dbReference type="Pfam" id="PF00857"/>
    </source>
</evidence>
<dbReference type="GO" id="GO:0016787">
    <property type="term" value="F:hydrolase activity"/>
    <property type="evidence" value="ECO:0007669"/>
    <property type="project" value="UniProtKB-KW"/>
</dbReference>
<sequence>MSYDPKMLCTTQKQALLVIDMQNDFVADGGAFDQAGFDVARYQALEPVIYEMIDNARQSKIPVVFITMEHNEENDGEAAWKQRRVARNHPNSCRAGTWGVQPYGRLIPQENEKRFQKHRYSAFVNDNLEIYLNELQIETLVLTGINTNVCVESTARAAHEKDFHVVLVEGATTCAYEDVYQASIKNFARHFGAITTSEKWIGYVTDFYLEKS</sequence>
<evidence type="ECO:0000256" key="2">
    <source>
        <dbReference type="ARBA" id="ARBA00022801"/>
    </source>
</evidence>
<keyword evidence="2 4" id="KW-0378">Hydrolase</keyword>
<keyword evidence="5" id="KW-1185">Reference proteome</keyword>
<dbReference type="PANTHER" id="PTHR43540:SF6">
    <property type="entry name" value="ISOCHORISMATASE-LIKE DOMAIN-CONTAINING PROTEIN"/>
    <property type="match status" value="1"/>
</dbReference>
<dbReference type="InterPro" id="IPR036380">
    <property type="entry name" value="Isochorismatase-like_sf"/>
</dbReference>
<name>A0ABV6K7A9_9BACI</name>
<feature type="domain" description="Isochorismatase-like" evidence="3">
    <location>
        <begin position="15"/>
        <end position="198"/>
    </location>
</feature>
<dbReference type="CDD" id="cd00431">
    <property type="entry name" value="cysteine_hydrolases"/>
    <property type="match status" value="1"/>
</dbReference>
<comment type="caution">
    <text evidence="4">The sequence shown here is derived from an EMBL/GenBank/DDBJ whole genome shotgun (WGS) entry which is preliminary data.</text>
</comment>
<proteinExistence type="inferred from homology"/>
<dbReference type="SUPFAM" id="SSF52499">
    <property type="entry name" value="Isochorismatase-like hydrolases"/>
    <property type="match status" value="1"/>
</dbReference>
<dbReference type="EMBL" id="JBHLUX010000002">
    <property type="protein sequence ID" value="MFC0469188.1"/>
    <property type="molecule type" value="Genomic_DNA"/>
</dbReference>
<reference evidence="4 5" key="1">
    <citation type="submission" date="2024-09" db="EMBL/GenBank/DDBJ databases">
        <authorList>
            <person name="Sun Q."/>
            <person name="Mori K."/>
        </authorList>
    </citation>
    <scope>NUCLEOTIDE SEQUENCE [LARGE SCALE GENOMIC DNA]</scope>
    <source>
        <strain evidence="4 5">NCAIM B.02610</strain>
    </source>
</reference>
<accession>A0ABV6K7A9</accession>
<dbReference type="Gene3D" id="3.40.50.850">
    <property type="entry name" value="Isochorismatase-like"/>
    <property type="match status" value="1"/>
</dbReference>
<organism evidence="4 5">
    <name type="scientific">Halalkalibacter kiskunsagensis</name>
    <dbReference type="NCBI Taxonomy" id="1548599"/>
    <lineage>
        <taxon>Bacteria</taxon>
        <taxon>Bacillati</taxon>
        <taxon>Bacillota</taxon>
        <taxon>Bacilli</taxon>
        <taxon>Bacillales</taxon>
        <taxon>Bacillaceae</taxon>
        <taxon>Halalkalibacter</taxon>
    </lineage>
</organism>